<dbReference type="InterPro" id="IPR053197">
    <property type="entry name" value="F-box_SCFL_complex_component"/>
</dbReference>
<dbReference type="Gramene" id="TKW33384">
    <property type="protein sequence ID" value="TKW33384"/>
    <property type="gene ID" value="SEVIR_2G231000v2"/>
</dbReference>
<dbReference type="Proteomes" id="UP000298652">
    <property type="component" value="Chromosome 2"/>
</dbReference>
<feature type="domain" description="F-box" evidence="1">
    <location>
        <begin position="18"/>
        <end position="57"/>
    </location>
</feature>
<dbReference type="Pfam" id="PF00646">
    <property type="entry name" value="F-box"/>
    <property type="match status" value="1"/>
</dbReference>
<dbReference type="InterPro" id="IPR001810">
    <property type="entry name" value="F-box_dom"/>
</dbReference>
<dbReference type="SUPFAM" id="SSF52047">
    <property type="entry name" value="RNI-like"/>
    <property type="match status" value="1"/>
</dbReference>
<dbReference type="EMBL" id="CM016553">
    <property type="protein sequence ID" value="TKW33384.1"/>
    <property type="molecule type" value="Genomic_DNA"/>
</dbReference>
<dbReference type="Gene3D" id="3.80.10.10">
    <property type="entry name" value="Ribonuclease Inhibitor"/>
    <property type="match status" value="1"/>
</dbReference>
<keyword evidence="3" id="KW-1185">Reference proteome</keyword>
<evidence type="ECO:0000313" key="3">
    <source>
        <dbReference type="Proteomes" id="UP000298652"/>
    </source>
</evidence>
<proteinExistence type="predicted"/>
<reference evidence="2" key="1">
    <citation type="submission" date="2019-03" db="EMBL/GenBank/DDBJ databases">
        <title>WGS assembly of Setaria viridis.</title>
        <authorList>
            <person name="Huang P."/>
            <person name="Jenkins J."/>
            <person name="Grimwood J."/>
            <person name="Barry K."/>
            <person name="Healey A."/>
            <person name="Mamidi S."/>
            <person name="Sreedasyam A."/>
            <person name="Shu S."/>
            <person name="Feldman M."/>
            <person name="Wu J."/>
            <person name="Yu Y."/>
            <person name="Chen C."/>
            <person name="Johnson J."/>
            <person name="Rokhsar D."/>
            <person name="Baxter I."/>
            <person name="Schmutz J."/>
            <person name="Brutnell T."/>
            <person name="Kellogg E."/>
        </authorList>
    </citation>
    <scope>NUCLEOTIDE SEQUENCE [LARGE SCALE GENOMIC DNA]</scope>
</reference>
<dbReference type="PANTHER" id="PTHR34223:SF51">
    <property type="entry name" value="OS06G0556300 PROTEIN"/>
    <property type="match status" value="1"/>
</dbReference>
<dbReference type="AlphaFoldDB" id="A0A4U6VWH6"/>
<organism evidence="2 3">
    <name type="scientific">Setaria viridis</name>
    <name type="common">Green bristlegrass</name>
    <name type="synonym">Setaria italica subsp. viridis</name>
    <dbReference type="NCBI Taxonomy" id="4556"/>
    <lineage>
        <taxon>Eukaryota</taxon>
        <taxon>Viridiplantae</taxon>
        <taxon>Streptophyta</taxon>
        <taxon>Embryophyta</taxon>
        <taxon>Tracheophyta</taxon>
        <taxon>Spermatophyta</taxon>
        <taxon>Magnoliopsida</taxon>
        <taxon>Liliopsida</taxon>
        <taxon>Poales</taxon>
        <taxon>Poaceae</taxon>
        <taxon>PACMAD clade</taxon>
        <taxon>Panicoideae</taxon>
        <taxon>Panicodae</taxon>
        <taxon>Paniceae</taxon>
        <taxon>Cenchrinae</taxon>
        <taxon>Setaria</taxon>
    </lineage>
</organism>
<dbReference type="PANTHER" id="PTHR34223">
    <property type="entry name" value="OS11G0201299 PROTEIN"/>
    <property type="match status" value="1"/>
</dbReference>
<evidence type="ECO:0000313" key="2">
    <source>
        <dbReference type="EMBL" id="TKW33384.1"/>
    </source>
</evidence>
<evidence type="ECO:0000259" key="1">
    <source>
        <dbReference type="Pfam" id="PF00646"/>
    </source>
</evidence>
<dbReference type="InterPro" id="IPR036047">
    <property type="entry name" value="F-box-like_dom_sf"/>
</dbReference>
<dbReference type="SUPFAM" id="SSF81383">
    <property type="entry name" value="F-box domain"/>
    <property type="match status" value="1"/>
</dbReference>
<gene>
    <name evidence="2" type="ORF">SEVIR_2G231000v2</name>
</gene>
<protein>
    <recommendedName>
        <fullName evidence="1">F-box domain-containing protein</fullName>
    </recommendedName>
</protein>
<sequence>MEPLPLNHQATPAADPPISLLPPHLLDNILTRLDILDAVRTSALSRAWHRRWESLPVLSLSFIDRPGTPPAAVDSVLARFTGRISRFSFYFDHRSARRSMVLRSSCYIRLHSSIFSCSQLVFLELWGFYIPPLQVGLAGCPALKKLNLISVMFPVDGAILSEAIIRGSPLLDAQKLYGAEIPGGTCVIEASNNLRTLAINAMGLNAWQTGELPRLDHVTFVWVIHVDYDLGGFLAGVSHVRKLTLSTGYAPLFEWNLLATLQCTFVNLRSLSLKTHFREMHVVLSTFCLLRNAPNLEKLTITINENREQVAEVNAEDQNAQWTIGMCASLQVVKMNAIGCLPNEDVLYRTTLRETVK</sequence>
<accession>A0A4U6VWH6</accession>
<dbReference type="OMA" id="CERASAQ"/>
<dbReference type="InterPro" id="IPR032675">
    <property type="entry name" value="LRR_dom_sf"/>
</dbReference>
<name>A0A4U6VWH6_SETVI</name>